<keyword evidence="1" id="KW-0812">Transmembrane</keyword>
<protein>
    <recommendedName>
        <fullName evidence="3">Nucleotide-diphospho-sugar transferase domain-containing protein</fullName>
    </recommendedName>
</protein>
<accession>A0A7R9U8B0</accession>
<proteinExistence type="predicted"/>
<evidence type="ECO:0000256" key="1">
    <source>
        <dbReference type="SAM" id="Phobius"/>
    </source>
</evidence>
<keyword evidence="1" id="KW-0472">Membrane</keyword>
<feature type="transmembrane region" description="Helical" evidence="1">
    <location>
        <begin position="318"/>
        <end position="335"/>
    </location>
</feature>
<gene>
    <name evidence="2" type="ORF">PPYR1160_LOCUS7419</name>
</gene>
<evidence type="ECO:0008006" key="3">
    <source>
        <dbReference type="Google" id="ProtNLM"/>
    </source>
</evidence>
<evidence type="ECO:0000313" key="2">
    <source>
        <dbReference type="EMBL" id="CAD8257918.1"/>
    </source>
</evidence>
<name>A0A7R9U8B0_9STRA</name>
<organism evidence="2">
    <name type="scientific">Pinguiococcus pyrenoidosus</name>
    <dbReference type="NCBI Taxonomy" id="172671"/>
    <lineage>
        <taxon>Eukaryota</taxon>
        <taxon>Sar</taxon>
        <taxon>Stramenopiles</taxon>
        <taxon>Ochrophyta</taxon>
        <taxon>Pinguiophyceae</taxon>
        <taxon>Pinguiochrysidales</taxon>
        <taxon>Pinguiochrysidaceae</taxon>
        <taxon>Pinguiococcus</taxon>
    </lineage>
</organism>
<keyword evidence="1" id="KW-1133">Transmembrane helix</keyword>
<dbReference type="EMBL" id="HBEA01009645">
    <property type="protein sequence ID" value="CAD8257918.1"/>
    <property type="molecule type" value="Transcribed_RNA"/>
</dbReference>
<reference evidence="2" key="1">
    <citation type="submission" date="2021-01" db="EMBL/GenBank/DDBJ databases">
        <authorList>
            <person name="Corre E."/>
            <person name="Pelletier E."/>
            <person name="Niang G."/>
            <person name="Scheremetjew M."/>
            <person name="Finn R."/>
            <person name="Kale V."/>
            <person name="Holt S."/>
            <person name="Cochrane G."/>
            <person name="Meng A."/>
            <person name="Brown T."/>
            <person name="Cohen L."/>
        </authorList>
    </citation>
    <scope>NUCLEOTIDE SEQUENCE</scope>
    <source>
        <strain evidence="2">CCMP2078</strain>
    </source>
</reference>
<sequence length="357" mass="40209">MDFRPVARQDEAPSYADVGFVFIAMGPVAFGQVIDYAITSLRDVGGYQGRVFVMTDQERCFAHLRERDARKGAETITIHVEPPQDSLRDSINNVNLRRTRFRMLKTQLLEYLPHDVRFAVFLDSDVLTTKEDCVDGFLAQNAADPWPDTMAIRLRWRSGHGPHAGSFVLKRGASELLLAQWREEFLVEDSLDRLSFIRAATKLYDLPAVNTSDLAEVERRSRFVGPIVGGDRFIDGDMNVRDFCFTHISNARCTSLGKARIDEILTDVIPGYADDLCPDRTSAFQQLRVDLERIGVAVGASCESKLRRLSAEEAPVSFFWWIAIAAGIILLACSTRERRKGCAVKLRRSSKVRDSKT</sequence>
<dbReference type="AlphaFoldDB" id="A0A7R9U8B0"/>